<dbReference type="Pfam" id="PF00072">
    <property type="entry name" value="Response_reg"/>
    <property type="match status" value="1"/>
</dbReference>
<keyword evidence="6 10" id="KW-0238">DNA-binding</keyword>
<dbReference type="AlphaFoldDB" id="A0A430JIW2"/>
<feature type="domain" description="Response regulatory" evidence="11">
    <location>
        <begin position="7"/>
        <end position="119"/>
    </location>
</feature>
<dbReference type="Gene3D" id="3.40.50.2300">
    <property type="match status" value="1"/>
</dbReference>
<feature type="DNA-binding region" description="OmpR/PhoB-type" evidence="10">
    <location>
        <begin position="131"/>
        <end position="234"/>
    </location>
</feature>
<dbReference type="GO" id="GO:0005829">
    <property type="term" value="C:cytosol"/>
    <property type="evidence" value="ECO:0007669"/>
    <property type="project" value="TreeGrafter"/>
</dbReference>
<dbReference type="GO" id="GO:0006355">
    <property type="term" value="P:regulation of DNA-templated transcription"/>
    <property type="evidence" value="ECO:0007669"/>
    <property type="project" value="InterPro"/>
</dbReference>
<keyword evidence="2" id="KW-0963">Cytoplasm</keyword>
<keyword evidence="3 9" id="KW-0597">Phosphoprotein</keyword>
<dbReference type="InterPro" id="IPR011006">
    <property type="entry name" value="CheY-like_superfamily"/>
</dbReference>
<dbReference type="PROSITE" id="PS50110">
    <property type="entry name" value="RESPONSE_REGULATORY"/>
    <property type="match status" value="1"/>
</dbReference>
<feature type="modified residue" description="4-aspartylphosphate" evidence="9">
    <location>
        <position position="55"/>
    </location>
</feature>
<dbReference type="SMART" id="SM00862">
    <property type="entry name" value="Trans_reg_C"/>
    <property type="match status" value="1"/>
</dbReference>
<evidence type="ECO:0000256" key="5">
    <source>
        <dbReference type="ARBA" id="ARBA00023015"/>
    </source>
</evidence>
<dbReference type="InterPro" id="IPR001789">
    <property type="entry name" value="Sig_transdc_resp-reg_receiver"/>
</dbReference>
<evidence type="ECO:0000259" key="11">
    <source>
        <dbReference type="PROSITE" id="PS50110"/>
    </source>
</evidence>
<dbReference type="CDD" id="cd00383">
    <property type="entry name" value="trans_reg_C"/>
    <property type="match status" value="1"/>
</dbReference>
<feature type="domain" description="OmpR/PhoB-type" evidence="12">
    <location>
        <begin position="131"/>
        <end position="234"/>
    </location>
</feature>
<evidence type="ECO:0000256" key="9">
    <source>
        <dbReference type="PROSITE-ProRule" id="PRU00169"/>
    </source>
</evidence>
<protein>
    <submittedName>
        <fullName evidence="13">Response regulator transcription factor</fullName>
    </submittedName>
</protein>
<evidence type="ECO:0000256" key="3">
    <source>
        <dbReference type="ARBA" id="ARBA00022553"/>
    </source>
</evidence>
<evidence type="ECO:0000256" key="7">
    <source>
        <dbReference type="ARBA" id="ARBA00023159"/>
    </source>
</evidence>
<dbReference type="EMBL" id="RXHU01000014">
    <property type="protein sequence ID" value="RTE11001.1"/>
    <property type="molecule type" value="Genomic_DNA"/>
</dbReference>
<dbReference type="InterPro" id="IPR016032">
    <property type="entry name" value="Sig_transdc_resp-reg_C-effctor"/>
</dbReference>
<name>A0A430JIW2_9BACL</name>
<dbReference type="Gene3D" id="1.10.10.10">
    <property type="entry name" value="Winged helix-like DNA-binding domain superfamily/Winged helix DNA-binding domain"/>
    <property type="match status" value="1"/>
</dbReference>
<evidence type="ECO:0000256" key="10">
    <source>
        <dbReference type="PROSITE-ProRule" id="PRU01091"/>
    </source>
</evidence>
<organism evidence="13 14">
    <name type="scientific">Paenibacillus whitsoniae</name>
    <dbReference type="NCBI Taxonomy" id="2496558"/>
    <lineage>
        <taxon>Bacteria</taxon>
        <taxon>Bacillati</taxon>
        <taxon>Bacillota</taxon>
        <taxon>Bacilli</taxon>
        <taxon>Bacillales</taxon>
        <taxon>Paenibacillaceae</taxon>
        <taxon>Paenibacillus</taxon>
    </lineage>
</organism>
<dbReference type="SUPFAM" id="SSF52172">
    <property type="entry name" value="CheY-like"/>
    <property type="match status" value="1"/>
</dbReference>
<keyword evidence="5" id="KW-0805">Transcription regulation</keyword>
<dbReference type="InterPro" id="IPR036388">
    <property type="entry name" value="WH-like_DNA-bd_sf"/>
</dbReference>
<evidence type="ECO:0000259" key="12">
    <source>
        <dbReference type="PROSITE" id="PS51755"/>
    </source>
</evidence>
<keyword evidence="14" id="KW-1185">Reference proteome</keyword>
<evidence type="ECO:0000256" key="6">
    <source>
        <dbReference type="ARBA" id="ARBA00023125"/>
    </source>
</evidence>
<sequence length="246" mass="28586">MKKGHYRVLVADQEERIRHLIRAHLEKDAILEEADTCEKAIMLALDKQYDLIIMDGMLPGIGGIEACRMIRDFKSTPMLIVSDKAGERDRIEGFQAGADDYVTKPFSPKEFVLRIRALLKRTSPERFWQQEPVLRNQFLRPRLVIEHYARRVLVAGKEMSLTLKEYELLHYLAMHIGKVCSRELLLQEVWQRDSEADERIVDTHVKRLREKMNFLSPGCDLIKTIWGLGYRLEDQPLQSPGVQPCS</sequence>
<dbReference type="FunFam" id="1.10.10.10:FF:000018">
    <property type="entry name" value="DNA-binding response regulator ResD"/>
    <property type="match status" value="1"/>
</dbReference>
<dbReference type="PANTHER" id="PTHR48111">
    <property type="entry name" value="REGULATOR OF RPOS"/>
    <property type="match status" value="1"/>
</dbReference>
<evidence type="ECO:0000256" key="2">
    <source>
        <dbReference type="ARBA" id="ARBA00022490"/>
    </source>
</evidence>
<dbReference type="InterPro" id="IPR001867">
    <property type="entry name" value="OmpR/PhoB-type_DNA-bd"/>
</dbReference>
<proteinExistence type="predicted"/>
<accession>A0A430JIW2</accession>
<dbReference type="GO" id="GO:0000976">
    <property type="term" value="F:transcription cis-regulatory region binding"/>
    <property type="evidence" value="ECO:0007669"/>
    <property type="project" value="TreeGrafter"/>
</dbReference>
<dbReference type="Pfam" id="PF00486">
    <property type="entry name" value="Trans_reg_C"/>
    <property type="match status" value="1"/>
</dbReference>
<reference evidence="13 14" key="1">
    <citation type="submission" date="2018-12" db="EMBL/GenBank/DDBJ databases">
        <title>Bacillus ochoae sp. nov., Paenibacillus whitsoniae sp. nov., Paenibacillus spiritus sp. nov. Isolated from the Mars Exploration Rover during spacecraft assembly.</title>
        <authorList>
            <person name="Seuylemezian A."/>
            <person name="Vaishampayan P."/>
        </authorList>
    </citation>
    <scope>NUCLEOTIDE SEQUENCE [LARGE SCALE GENOMIC DNA]</scope>
    <source>
        <strain evidence="13 14">MER 54</strain>
    </source>
</reference>
<evidence type="ECO:0000256" key="4">
    <source>
        <dbReference type="ARBA" id="ARBA00023012"/>
    </source>
</evidence>
<evidence type="ECO:0000313" key="14">
    <source>
        <dbReference type="Proteomes" id="UP000276128"/>
    </source>
</evidence>
<dbReference type="SUPFAM" id="SSF46894">
    <property type="entry name" value="C-terminal effector domain of the bipartite response regulators"/>
    <property type="match status" value="1"/>
</dbReference>
<gene>
    <name evidence="13" type="ORF">EJQ19_04510</name>
</gene>
<dbReference type="PROSITE" id="PS51755">
    <property type="entry name" value="OMPR_PHOB"/>
    <property type="match status" value="1"/>
</dbReference>
<dbReference type="RefSeq" id="WP_126140001.1">
    <property type="nucleotide sequence ID" value="NZ_RXHU01000014.1"/>
</dbReference>
<comment type="subcellular location">
    <subcellularLocation>
        <location evidence="1">Cytoplasm</location>
    </subcellularLocation>
</comment>
<dbReference type="SMART" id="SM00448">
    <property type="entry name" value="REC"/>
    <property type="match status" value="1"/>
</dbReference>
<comment type="caution">
    <text evidence="13">The sequence shown here is derived from an EMBL/GenBank/DDBJ whole genome shotgun (WGS) entry which is preliminary data.</text>
</comment>
<dbReference type="InterPro" id="IPR039420">
    <property type="entry name" value="WalR-like"/>
</dbReference>
<evidence type="ECO:0000256" key="1">
    <source>
        <dbReference type="ARBA" id="ARBA00004496"/>
    </source>
</evidence>
<keyword evidence="8" id="KW-0804">Transcription</keyword>
<evidence type="ECO:0000313" key="13">
    <source>
        <dbReference type="EMBL" id="RTE11001.1"/>
    </source>
</evidence>
<dbReference type="GO" id="GO:0000156">
    <property type="term" value="F:phosphorelay response regulator activity"/>
    <property type="evidence" value="ECO:0007669"/>
    <property type="project" value="TreeGrafter"/>
</dbReference>
<dbReference type="Gene3D" id="6.10.250.690">
    <property type="match status" value="1"/>
</dbReference>
<dbReference type="GO" id="GO:0032993">
    <property type="term" value="C:protein-DNA complex"/>
    <property type="evidence" value="ECO:0007669"/>
    <property type="project" value="TreeGrafter"/>
</dbReference>
<keyword evidence="4" id="KW-0902">Two-component regulatory system</keyword>
<dbReference type="OrthoDB" id="9802426at2"/>
<evidence type="ECO:0000256" key="8">
    <source>
        <dbReference type="ARBA" id="ARBA00023163"/>
    </source>
</evidence>
<dbReference type="Proteomes" id="UP000276128">
    <property type="component" value="Unassembled WGS sequence"/>
</dbReference>
<keyword evidence="7" id="KW-0010">Activator</keyword>
<dbReference type="PANTHER" id="PTHR48111:SF44">
    <property type="entry name" value="TRANSCRIPTIONAL REGULATORY PROTEIN RESD"/>
    <property type="match status" value="1"/>
</dbReference>